<dbReference type="GO" id="GO:0016747">
    <property type="term" value="F:acyltransferase activity, transferring groups other than amino-acyl groups"/>
    <property type="evidence" value="ECO:0007669"/>
    <property type="project" value="InterPro"/>
</dbReference>
<evidence type="ECO:0000259" key="1">
    <source>
        <dbReference type="Pfam" id="PF13508"/>
    </source>
</evidence>
<dbReference type="EMBL" id="RBUA01000996">
    <property type="protein sequence ID" value="RMU51506.1"/>
    <property type="molecule type" value="Genomic_DNA"/>
</dbReference>
<sequence length="219" mass="25079">MIVMPDTSTATAEIRLLNSGYSREARSLLYQAYRHEPTFAYIFEAERPGYEQRVRATVRELVKQHFFQKLPAIGLFVNDRLIGIALIAPPQRRLGITESWAWQIRMWLSTGVRGTRRYLEYHHAVMACLPNESVHVLPLLGIHPQFQGKHHGEQLLEAVHNWCADDPHSSGVVLDTGNSRYLDFYKRQGYEEIGEVAVGPVREHVFYHPNPQALHPATA</sequence>
<dbReference type="InterPro" id="IPR016181">
    <property type="entry name" value="Acyl_CoA_acyltransferase"/>
</dbReference>
<protein>
    <recommendedName>
        <fullName evidence="1">N-acetyltransferase domain-containing protein</fullName>
    </recommendedName>
</protein>
<gene>
    <name evidence="2" type="ORF">ALP29_00993</name>
</gene>
<name>A0A3M5V0J4_PSESX</name>
<comment type="caution">
    <text evidence="2">The sequence shown here is derived from an EMBL/GenBank/DDBJ whole genome shotgun (WGS) entry which is preliminary data.</text>
</comment>
<dbReference type="Proteomes" id="UP000280395">
    <property type="component" value="Unassembled WGS sequence"/>
</dbReference>
<dbReference type="Gene3D" id="3.40.630.30">
    <property type="match status" value="1"/>
</dbReference>
<organism evidence="2 3">
    <name type="scientific">Pseudomonas syringae pv. avii</name>
    <dbReference type="NCBI Taxonomy" id="663959"/>
    <lineage>
        <taxon>Bacteria</taxon>
        <taxon>Pseudomonadati</taxon>
        <taxon>Pseudomonadota</taxon>
        <taxon>Gammaproteobacteria</taxon>
        <taxon>Pseudomonadales</taxon>
        <taxon>Pseudomonadaceae</taxon>
        <taxon>Pseudomonas</taxon>
        <taxon>Pseudomonas syringae</taxon>
    </lineage>
</organism>
<feature type="domain" description="N-acetyltransferase" evidence="1">
    <location>
        <begin position="139"/>
        <end position="192"/>
    </location>
</feature>
<reference evidence="2 3" key="1">
    <citation type="submission" date="2018-08" db="EMBL/GenBank/DDBJ databases">
        <title>Recombination of ecologically and evolutionarily significant loci maintains genetic cohesion in the Pseudomonas syringae species complex.</title>
        <authorList>
            <person name="Dillon M."/>
            <person name="Thakur S."/>
            <person name="Almeida R.N.D."/>
            <person name="Weir B.S."/>
            <person name="Guttman D.S."/>
        </authorList>
    </citation>
    <scope>NUCLEOTIDE SEQUENCE [LARGE SCALE GENOMIC DNA]</scope>
    <source>
        <strain evidence="2 3">ICMP 14479</strain>
    </source>
</reference>
<accession>A0A3M5V0J4</accession>
<evidence type="ECO:0000313" key="2">
    <source>
        <dbReference type="EMBL" id="RMU51506.1"/>
    </source>
</evidence>
<evidence type="ECO:0000313" key="3">
    <source>
        <dbReference type="Proteomes" id="UP000280395"/>
    </source>
</evidence>
<proteinExistence type="predicted"/>
<dbReference type="AlphaFoldDB" id="A0A3M5V0J4"/>
<dbReference type="Pfam" id="PF13508">
    <property type="entry name" value="Acetyltransf_7"/>
    <property type="match status" value="1"/>
</dbReference>
<dbReference type="SUPFAM" id="SSF55729">
    <property type="entry name" value="Acyl-CoA N-acyltransferases (Nat)"/>
    <property type="match status" value="1"/>
</dbReference>
<dbReference type="InterPro" id="IPR000182">
    <property type="entry name" value="GNAT_dom"/>
</dbReference>